<reference evidence="4 5" key="1">
    <citation type="submission" date="2018-12" db="EMBL/GenBank/DDBJ databases">
        <authorList>
            <consortium name="Pathogen Informatics"/>
        </authorList>
    </citation>
    <scope>NUCLEOTIDE SEQUENCE [LARGE SCALE GENOMIC DNA]</scope>
    <source>
        <strain evidence="4 5">NCTC12967</strain>
    </source>
</reference>
<feature type="transmembrane region" description="Helical" evidence="2">
    <location>
        <begin position="97"/>
        <end position="122"/>
    </location>
</feature>
<evidence type="ECO:0000256" key="2">
    <source>
        <dbReference type="SAM" id="Phobius"/>
    </source>
</evidence>
<evidence type="ECO:0000313" key="5">
    <source>
        <dbReference type="Proteomes" id="UP000273044"/>
    </source>
</evidence>
<feature type="domain" description="DUF1707" evidence="3">
    <location>
        <begin position="18"/>
        <end position="68"/>
    </location>
</feature>
<dbReference type="RefSeq" id="WP_061788436.1">
    <property type="nucleotide sequence ID" value="NZ_CAURRE010000054.1"/>
</dbReference>
<organism evidence="4 5">
    <name type="scientific">Arachnia propionica</name>
    <dbReference type="NCBI Taxonomy" id="1750"/>
    <lineage>
        <taxon>Bacteria</taxon>
        <taxon>Bacillati</taxon>
        <taxon>Actinomycetota</taxon>
        <taxon>Actinomycetes</taxon>
        <taxon>Propionibacteriales</taxon>
        <taxon>Propionibacteriaceae</taxon>
        <taxon>Arachnia</taxon>
    </lineage>
</organism>
<dbReference type="GeneID" id="64407602"/>
<accession>A0A3S4UFZ5</accession>
<dbReference type="Proteomes" id="UP000273044">
    <property type="component" value="Chromosome"/>
</dbReference>
<keyword evidence="5" id="KW-1185">Reference proteome</keyword>
<dbReference type="InterPro" id="IPR012551">
    <property type="entry name" value="DUF1707_SHOCT-like"/>
</dbReference>
<keyword evidence="2" id="KW-0812">Transmembrane</keyword>
<gene>
    <name evidence="4" type="ORF">NCTC12967_02157</name>
</gene>
<dbReference type="Pfam" id="PF08044">
    <property type="entry name" value="DUF1707"/>
    <property type="match status" value="1"/>
</dbReference>
<protein>
    <submittedName>
        <fullName evidence="4">Domain of uncharacterized function (DUF1707)</fullName>
    </submittedName>
</protein>
<proteinExistence type="predicted"/>
<name>A0A3S4UFZ5_9ACTN</name>
<feature type="region of interest" description="Disordered" evidence="1">
    <location>
        <begin position="1"/>
        <end position="24"/>
    </location>
</feature>
<sequence>MNKLPPSSRYLQRAAEPVGETEREALSKRVSDAFADGRMESDSYRQSMDVIYGAKTLGDLVPVVEQLPAAALETPAIVGEGKLPAGQTGEIHAPARIGMVAVGAVAGVVTLLAIVAVLLFWLL</sequence>
<keyword evidence="2" id="KW-1133">Transmembrane helix</keyword>
<evidence type="ECO:0000259" key="3">
    <source>
        <dbReference type="Pfam" id="PF08044"/>
    </source>
</evidence>
<evidence type="ECO:0000313" key="4">
    <source>
        <dbReference type="EMBL" id="VEH70851.1"/>
    </source>
</evidence>
<evidence type="ECO:0000256" key="1">
    <source>
        <dbReference type="SAM" id="MobiDB-lite"/>
    </source>
</evidence>
<keyword evidence="2" id="KW-0472">Membrane</keyword>
<dbReference type="AlphaFoldDB" id="A0A3S4UFZ5"/>
<dbReference type="EMBL" id="LR134406">
    <property type="protein sequence ID" value="VEH70851.1"/>
    <property type="molecule type" value="Genomic_DNA"/>
</dbReference>